<proteinExistence type="predicted"/>
<dbReference type="Proteomes" id="UP000295764">
    <property type="component" value="Unassembled WGS sequence"/>
</dbReference>
<dbReference type="AlphaFoldDB" id="A0A4R6DJB2"/>
<name>A0A4R6DJB2_9MICO</name>
<evidence type="ECO:0000313" key="2">
    <source>
        <dbReference type="EMBL" id="TDN44259.1"/>
    </source>
</evidence>
<gene>
    <name evidence="2" type="ORF">EDF64_10591</name>
</gene>
<dbReference type="EMBL" id="SNVW01000005">
    <property type="protein sequence ID" value="TDN44259.1"/>
    <property type="molecule type" value="Genomic_DNA"/>
</dbReference>
<protein>
    <submittedName>
        <fullName evidence="2">Uncharacterized protein</fullName>
    </submittedName>
</protein>
<comment type="caution">
    <text evidence="2">The sequence shown here is derived from an EMBL/GenBank/DDBJ whole genome shotgun (WGS) entry which is preliminary data.</text>
</comment>
<feature type="region of interest" description="Disordered" evidence="1">
    <location>
        <begin position="1"/>
        <end position="21"/>
    </location>
</feature>
<dbReference type="OrthoDB" id="3928741at2"/>
<sequence length="202" mass="21186">MTDDLLDLDLGSAPRPSEMPDVRLLGRPTVNAKQVRSTKPLELVAAVALAGGRYSRDGLVSGIYGGEASDSALPTLAYRARLLGLPVEYDPYTGFYALTSAISLDVVDVLRLSAAGRASDALCLYRGPFLPRSGSPFAATLRAEIDNAVAQAALATGDQRVIEYAARAVLHPMLADAVRRARPDVASTVLGAAYLRGIGATS</sequence>
<reference evidence="2 3" key="1">
    <citation type="submission" date="2019-03" db="EMBL/GenBank/DDBJ databases">
        <title>Genomic analyses of the natural microbiome of Caenorhabditis elegans.</title>
        <authorList>
            <person name="Samuel B."/>
        </authorList>
    </citation>
    <scope>NUCLEOTIDE SEQUENCE [LARGE SCALE GENOMIC DNA]</scope>
    <source>
        <strain evidence="2 3">JUb65</strain>
    </source>
</reference>
<evidence type="ECO:0000256" key="1">
    <source>
        <dbReference type="SAM" id="MobiDB-lite"/>
    </source>
</evidence>
<accession>A0A4R6DJB2</accession>
<dbReference type="RefSeq" id="WP_133519698.1">
    <property type="nucleotide sequence ID" value="NZ_SNVW01000005.1"/>
</dbReference>
<evidence type="ECO:0000313" key="3">
    <source>
        <dbReference type="Proteomes" id="UP000295764"/>
    </source>
</evidence>
<organism evidence="2 3">
    <name type="scientific">Curtobacterium flaccumfaciens</name>
    <dbReference type="NCBI Taxonomy" id="2035"/>
    <lineage>
        <taxon>Bacteria</taxon>
        <taxon>Bacillati</taxon>
        <taxon>Actinomycetota</taxon>
        <taxon>Actinomycetes</taxon>
        <taxon>Micrococcales</taxon>
        <taxon>Microbacteriaceae</taxon>
        <taxon>Curtobacterium</taxon>
    </lineage>
</organism>